<protein>
    <submittedName>
        <fullName evidence="1">Uncharacterized protein</fullName>
    </submittedName>
</protein>
<evidence type="ECO:0000313" key="2">
    <source>
        <dbReference type="Proteomes" id="UP001143910"/>
    </source>
</evidence>
<evidence type="ECO:0000313" key="1">
    <source>
        <dbReference type="EMBL" id="KAJ2978379.1"/>
    </source>
</evidence>
<sequence>MAANVADLIIAFRTISQPDPSTSIQSKFAVSQPPAPGSKKYIGIDRAWWSASDSRVLGACNTAVEHFKAQGYEVVDITIPYIDEAQTAHGGITVAEMTETARRLGTSSVHWTKLIGPVNRVVTAVGLATSSADLLKFNSLRTLIMRHVAWLFQKYPGLLIVTPTTPIIGWPKKAGYAKYGVTDGDMTFRSMLYIFLANMAGLPAVTAPIGYVDPDQGEGKVCVSMMATGEWGAEESLLSWAAEAETYLHEVYTEGRRKPETWIDILELAKKQGKD</sequence>
<proteinExistence type="predicted"/>
<dbReference type="EMBL" id="JANJQO010000381">
    <property type="protein sequence ID" value="KAJ2978379.1"/>
    <property type="molecule type" value="Genomic_DNA"/>
</dbReference>
<name>A0ACC1NHI4_9HYPO</name>
<reference evidence="1" key="1">
    <citation type="submission" date="2022-08" db="EMBL/GenBank/DDBJ databases">
        <title>Genome Sequence of Lecanicillium fungicola.</title>
        <authorList>
            <person name="Buettner E."/>
        </authorList>
    </citation>
    <scope>NUCLEOTIDE SEQUENCE</scope>
    <source>
        <strain evidence="1">Babe33</strain>
    </source>
</reference>
<keyword evidence="2" id="KW-1185">Reference proteome</keyword>
<dbReference type="Proteomes" id="UP001143910">
    <property type="component" value="Unassembled WGS sequence"/>
</dbReference>
<organism evidence="1 2">
    <name type="scientific">Zarea fungicola</name>
    <dbReference type="NCBI Taxonomy" id="93591"/>
    <lineage>
        <taxon>Eukaryota</taxon>
        <taxon>Fungi</taxon>
        <taxon>Dikarya</taxon>
        <taxon>Ascomycota</taxon>
        <taxon>Pezizomycotina</taxon>
        <taxon>Sordariomycetes</taxon>
        <taxon>Hypocreomycetidae</taxon>
        <taxon>Hypocreales</taxon>
        <taxon>Cordycipitaceae</taxon>
        <taxon>Zarea</taxon>
    </lineage>
</organism>
<accession>A0ACC1NHI4</accession>
<comment type="caution">
    <text evidence="1">The sequence shown here is derived from an EMBL/GenBank/DDBJ whole genome shotgun (WGS) entry which is preliminary data.</text>
</comment>
<gene>
    <name evidence="1" type="ORF">NQ176_g3851</name>
</gene>